<evidence type="ECO:0000256" key="1">
    <source>
        <dbReference type="SAM" id="MobiDB-lite"/>
    </source>
</evidence>
<dbReference type="RefSeq" id="YP_009212762.1">
    <property type="nucleotide sequence ID" value="NC_028947.1"/>
</dbReference>
<feature type="region of interest" description="Disordered" evidence="1">
    <location>
        <begin position="1"/>
        <end position="25"/>
    </location>
</feature>
<reference evidence="2 3" key="1">
    <citation type="submission" date="2014-10" db="EMBL/GenBank/DDBJ databases">
        <authorList>
            <person name="Franco-Moreira L.J."/>
            <person name="Acosta-Bonilla D."/>
            <person name="Alvarado-Vega D.L."/>
            <person name="Berrios-Pagan L.R."/>
            <person name="Burgos-Santana G."/>
            <person name="Collazo-Rodriguez B.J."/>
            <person name="Cordero-Bernard G."/>
            <person name="Cotto-Rosario A."/>
            <person name="Dominguez-Rodriguez E."/>
            <person name="Figueroa-Negron P."/>
            <person name="Huertas-de-Jesus N.A."/>
            <person name="Leon-Rivera A."/>
            <person name="Llavona-Cartagena I.G."/>
            <person name="Machin-Rivera R."/>
            <person name="Maldonado-Rodriguez J.M."/>
            <person name="Maldonado-Vazquez N."/>
            <person name="Melendez-Rodriguez N."/>
            <person name="Merced-Carire N.D."/>
            <person name="Mora-Marrero P.M."/>
            <person name="Negron-Cruz N."/>
            <person name="Nieves-Mendez L."/>
            <person name="Pereira-Torres T.N."/>
            <person name="Perez-Otero J."/>
            <person name="Ramos-Gonzalez J."/>
            <person name="Ramos-Rivera M."/>
            <person name="Reyes-Aponte A.J."/>
            <person name="Rivera-Burgos M."/>
            <person name="Rodriguez-Arriaga L."/>
            <person name="Sanchez-Collazo M."/>
            <person name="Soto-Diaz O.R."/>
            <person name="Suarez-Marquez A.M."/>
            <person name="Velazquez-Fernandez A.L."/>
            <person name="Vives-Matos I."/>
            <person name="Rubin M.R."/>
            <person name="Vazquez E."/>
            <person name="Wang X."/>
            <person name="Crowell R."/>
            <person name="Bostrom M.A."/>
            <person name="Burke M."/>
            <person name="Wright G.M."/>
            <person name="Gregory S.G."/>
            <person name="Colman S.D."/>
            <person name="Anders K.R."/>
            <person name="Braun M.A."/>
            <person name="Delesalle V.A."/>
            <person name="Hughes L.E."/>
            <person name="Ware V.C."/>
            <person name="Bradley K.W."/>
            <person name="Barker L.P."/>
            <person name="Asai D.J."/>
            <person name="Bowman C.A."/>
            <person name="Russell D.A."/>
            <person name="Pope W.H."/>
            <person name="Jacobs-Sera D."/>
            <person name="Hendrix R.W."/>
            <person name="Hatfull G.F."/>
        </authorList>
    </citation>
    <scope>NUCLEOTIDE SEQUENCE [LARGE SCALE GENOMIC DNA]</scope>
</reference>
<evidence type="ECO:0000313" key="3">
    <source>
        <dbReference type="Proteomes" id="UP000032126"/>
    </source>
</evidence>
<dbReference type="Proteomes" id="UP000032126">
    <property type="component" value="Segment"/>
</dbReference>
<proteinExistence type="predicted"/>
<evidence type="ECO:0000313" key="2">
    <source>
        <dbReference type="EMBL" id="AJK27346.1"/>
    </source>
</evidence>
<feature type="region of interest" description="Disordered" evidence="1">
    <location>
        <begin position="234"/>
        <end position="268"/>
    </location>
</feature>
<keyword evidence="3" id="KW-1185">Reference proteome</keyword>
<accession>A0A0C5AAG2</accession>
<sequence>MFHQLSHQGTHQESAMPKTKNEDLTIDDTDVDTDELAAEDAPAVDPIAEEWAGDYEPGSELFCATFDADDFDPEFAVDEYGDGTTLAVRRCPSKPTPGWIRRHKHLGDLERTFALIEQHASDRALDILDSLTSEKWDEFVEAWGRDGGLIEGKISQICAAARQVEDAIRRDLIVVGREFDDGSLSWDDLYAFIFAAPPGTAVFHAVEKGWLTTDYLIAHLIDAQRINNWQATEGAHANPPRNIPEPFPRPGDEEKKKNDRGVVSAGLHAATKTTVGKFLAMRAERAKRWLERKNK</sequence>
<gene>
    <name evidence="2" type="ORF">PBI_KRATIO_17</name>
</gene>
<dbReference type="OrthoDB" id="6450at10239"/>
<organism evidence="2 3">
    <name type="scientific">Mycobacterium phage Kratio</name>
    <dbReference type="NCBI Taxonomy" id="1606763"/>
    <lineage>
        <taxon>Viruses</taxon>
        <taxon>Duplodnaviria</taxon>
        <taxon>Heunggongvirae</taxon>
        <taxon>Uroviricota</taxon>
        <taxon>Caudoviricetes</taxon>
        <taxon>Weiservirinae</taxon>
        <taxon>Kratiovirus</taxon>
        <taxon>Kratiovirus kratio</taxon>
    </lineage>
</organism>
<protein>
    <submittedName>
        <fullName evidence="2">Tail assembly chaperone</fullName>
    </submittedName>
</protein>
<feature type="compositionally biased region" description="Polar residues" evidence="1">
    <location>
        <begin position="1"/>
        <end position="13"/>
    </location>
</feature>
<dbReference type="KEGG" id="vg:26639260"/>
<dbReference type="EMBL" id="KM923971">
    <property type="protein sequence ID" value="AJK27346.1"/>
    <property type="molecule type" value="Genomic_DNA"/>
</dbReference>
<feature type="compositionally biased region" description="Basic and acidic residues" evidence="1">
    <location>
        <begin position="250"/>
        <end position="260"/>
    </location>
</feature>
<dbReference type="GeneID" id="26639260"/>
<name>A0A0C5AAG2_9CAUD</name>